<reference evidence="2 3" key="1">
    <citation type="journal article" date="2019" name="Nat. Ecol. Evol.">
        <title>Megaphylogeny resolves global patterns of mushroom evolution.</title>
        <authorList>
            <person name="Varga T."/>
            <person name="Krizsan K."/>
            <person name="Foldi C."/>
            <person name="Dima B."/>
            <person name="Sanchez-Garcia M."/>
            <person name="Sanchez-Ramirez S."/>
            <person name="Szollosi G.J."/>
            <person name="Szarkandi J.G."/>
            <person name="Papp V."/>
            <person name="Albert L."/>
            <person name="Andreopoulos W."/>
            <person name="Angelini C."/>
            <person name="Antonin V."/>
            <person name="Barry K.W."/>
            <person name="Bougher N.L."/>
            <person name="Buchanan P."/>
            <person name="Buyck B."/>
            <person name="Bense V."/>
            <person name="Catcheside P."/>
            <person name="Chovatia M."/>
            <person name="Cooper J."/>
            <person name="Damon W."/>
            <person name="Desjardin D."/>
            <person name="Finy P."/>
            <person name="Geml J."/>
            <person name="Haridas S."/>
            <person name="Hughes K."/>
            <person name="Justo A."/>
            <person name="Karasinski D."/>
            <person name="Kautmanova I."/>
            <person name="Kiss B."/>
            <person name="Kocsube S."/>
            <person name="Kotiranta H."/>
            <person name="LaButti K.M."/>
            <person name="Lechner B.E."/>
            <person name="Liimatainen K."/>
            <person name="Lipzen A."/>
            <person name="Lukacs Z."/>
            <person name="Mihaltcheva S."/>
            <person name="Morgado L.N."/>
            <person name="Niskanen T."/>
            <person name="Noordeloos M.E."/>
            <person name="Ohm R.A."/>
            <person name="Ortiz-Santana B."/>
            <person name="Ovrebo C."/>
            <person name="Racz N."/>
            <person name="Riley R."/>
            <person name="Savchenko A."/>
            <person name="Shiryaev A."/>
            <person name="Soop K."/>
            <person name="Spirin V."/>
            <person name="Szebenyi C."/>
            <person name="Tomsovsky M."/>
            <person name="Tulloss R.E."/>
            <person name="Uehling J."/>
            <person name="Grigoriev I.V."/>
            <person name="Vagvolgyi C."/>
            <person name="Papp T."/>
            <person name="Martin F.M."/>
            <person name="Miettinen O."/>
            <person name="Hibbett D.S."/>
            <person name="Nagy L.G."/>
        </authorList>
    </citation>
    <scope>NUCLEOTIDE SEQUENCE [LARGE SCALE GENOMIC DNA]</scope>
    <source>
        <strain evidence="2 3">FP101781</strain>
    </source>
</reference>
<keyword evidence="3" id="KW-1185">Reference proteome</keyword>
<dbReference type="EMBL" id="QPFP01000021">
    <property type="protein sequence ID" value="TEB30727.1"/>
    <property type="molecule type" value="Genomic_DNA"/>
</dbReference>
<proteinExistence type="predicted"/>
<evidence type="ECO:0000259" key="1">
    <source>
        <dbReference type="Pfam" id="PF17667"/>
    </source>
</evidence>
<dbReference type="InterPro" id="IPR040976">
    <property type="entry name" value="Pkinase_fungal"/>
</dbReference>
<dbReference type="AlphaFoldDB" id="A0A4Y7T977"/>
<name>A0A4Y7T977_COPMI</name>
<dbReference type="OrthoDB" id="5569250at2759"/>
<dbReference type="PANTHER" id="PTHR38248:SF2">
    <property type="entry name" value="FUNK1 11"/>
    <property type="match status" value="1"/>
</dbReference>
<comment type="caution">
    <text evidence="2">The sequence shown here is derived from an EMBL/GenBank/DDBJ whole genome shotgun (WGS) entry which is preliminary data.</text>
</comment>
<dbReference type="PANTHER" id="PTHR38248">
    <property type="entry name" value="FUNK1 6"/>
    <property type="match status" value="1"/>
</dbReference>
<dbReference type="Proteomes" id="UP000298030">
    <property type="component" value="Unassembled WGS sequence"/>
</dbReference>
<dbReference type="STRING" id="71717.A0A4Y7T977"/>
<organism evidence="2 3">
    <name type="scientific">Coprinellus micaceus</name>
    <name type="common">Glistening ink-cap mushroom</name>
    <name type="synonym">Coprinus micaceus</name>
    <dbReference type="NCBI Taxonomy" id="71717"/>
    <lineage>
        <taxon>Eukaryota</taxon>
        <taxon>Fungi</taxon>
        <taxon>Dikarya</taxon>
        <taxon>Basidiomycota</taxon>
        <taxon>Agaricomycotina</taxon>
        <taxon>Agaricomycetes</taxon>
        <taxon>Agaricomycetidae</taxon>
        <taxon>Agaricales</taxon>
        <taxon>Agaricineae</taxon>
        <taxon>Psathyrellaceae</taxon>
        <taxon>Coprinellus</taxon>
    </lineage>
</organism>
<protein>
    <recommendedName>
        <fullName evidence="1">Fungal-type protein kinase domain-containing protein</fullName>
    </recommendedName>
</protein>
<evidence type="ECO:0000313" key="2">
    <source>
        <dbReference type="EMBL" id="TEB30727.1"/>
    </source>
</evidence>
<sequence>MALTTMIVSCVPWSRTATRTFGRRNSLRNSSRSGYTAGNVTIKSTKSPISCIKTLTRSIFISRLADGTANGLIIDWDMASMQKSGRSDNPASANHRTGTLPFMAIDLLYARTWGHLYRYDLESCVYILVWGMVHYDLKVGQRVTKVHEARTSLARDQIHDAVQPKFAPFWEKYVEPLLELLSKLQCQVQRAKEKA</sequence>
<dbReference type="Pfam" id="PF17667">
    <property type="entry name" value="Pkinase_fungal"/>
    <property type="match status" value="1"/>
</dbReference>
<accession>A0A4Y7T977</accession>
<feature type="domain" description="Fungal-type protein kinase" evidence="1">
    <location>
        <begin position="65"/>
        <end position="130"/>
    </location>
</feature>
<evidence type="ECO:0000313" key="3">
    <source>
        <dbReference type="Proteomes" id="UP000298030"/>
    </source>
</evidence>
<gene>
    <name evidence="2" type="ORF">FA13DRAFT_1733148</name>
</gene>